<dbReference type="RefSeq" id="WP_019890129.1">
    <property type="nucleotide sequence ID" value="NZ_BMQQ01000002.1"/>
</dbReference>
<reference evidence="2" key="2">
    <citation type="submission" date="2020-09" db="EMBL/GenBank/DDBJ databases">
        <authorList>
            <person name="Sun Q."/>
            <person name="Ohkuma M."/>
        </authorList>
    </citation>
    <scope>NUCLEOTIDE SEQUENCE</scope>
    <source>
        <strain evidence="2">JCM 3172</strain>
    </source>
</reference>
<reference evidence="2" key="1">
    <citation type="journal article" date="2014" name="Int. J. Syst. Evol. Microbiol.">
        <title>Complete genome sequence of Corynebacterium casei LMG S-19264T (=DSM 44701T), isolated from a smear-ripened cheese.</title>
        <authorList>
            <consortium name="US DOE Joint Genome Institute (JGI-PGF)"/>
            <person name="Walter F."/>
            <person name="Albersmeier A."/>
            <person name="Kalinowski J."/>
            <person name="Ruckert C."/>
        </authorList>
    </citation>
    <scope>NUCLEOTIDE SEQUENCE</scope>
    <source>
        <strain evidence="2">JCM 3172</strain>
    </source>
</reference>
<dbReference type="Proteomes" id="UP000619486">
    <property type="component" value="Unassembled WGS sequence"/>
</dbReference>
<dbReference type="AlphaFoldDB" id="A0A918LMD5"/>
<evidence type="ECO:0000256" key="1">
    <source>
        <dbReference type="SAM" id="MobiDB-lite"/>
    </source>
</evidence>
<evidence type="ECO:0000313" key="3">
    <source>
        <dbReference type="Proteomes" id="UP000619486"/>
    </source>
</evidence>
<feature type="region of interest" description="Disordered" evidence="1">
    <location>
        <begin position="1"/>
        <end position="35"/>
    </location>
</feature>
<evidence type="ECO:0000313" key="2">
    <source>
        <dbReference type="EMBL" id="GGT19013.1"/>
    </source>
</evidence>
<proteinExistence type="predicted"/>
<name>A0A918LMD5_9ACTN</name>
<sequence>MSQEAAPEQAMPEQPVGQSVPEQKTPAAPKGLLQQMEELMAALTADLSQLDADLQSSADRTDRDASAADRGQAAEHTERGRQTACAEGVQEHAEGAKDKTGF</sequence>
<accession>A0A918LMD5</accession>
<comment type="caution">
    <text evidence="2">The sequence shown here is derived from an EMBL/GenBank/DDBJ whole genome shotgun (WGS) entry which is preliminary data.</text>
</comment>
<feature type="region of interest" description="Disordered" evidence="1">
    <location>
        <begin position="53"/>
        <end position="102"/>
    </location>
</feature>
<keyword evidence="3" id="KW-1185">Reference proteome</keyword>
<organism evidence="2 3">
    <name type="scientific">Streptomyces purpureus</name>
    <dbReference type="NCBI Taxonomy" id="1951"/>
    <lineage>
        <taxon>Bacteria</taxon>
        <taxon>Bacillati</taxon>
        <taxon>Actinomycetota</taxon>
        <taxon>Actinomycetes</taxon>
        <taxon>Kitasatosporales</taxon>
        <taxon>Streptomycetaceae</taxon>
        <taxon>Streptomyces</taxon>
    </lineage>
</organism>
<protein>
    <submittedName>
        <fullName evidence="2">Uncharacterized protein</fullName>
    </submittedName>
</protein>
<dbReference type="EMBL" id="BMQQ01000002">
    <property type="protein sequence ID" value="GGT19013.1"/>
    <property type="molecule type" value="Genomic_DNA"/>
</dbReference>
<feature type="compositionally biased region" description="Basic and acidic residues" evidence="1">
    <location>
        <begin position="89"/>
        <end position="102"/>
    </location>
</feature>
<gene>
    <name evidence="2" type="ORF">GCM10014713_09960</name>
</gene>
<feature type="compositionally biased region" description="Basic and acidic residues" evidence="1">
    <location>
        <begin position="59"/>
        <end position="81"/>
    </location>
</feature>